<dbReference type="PANTHER" id="PTHR44936">
    <property type="entry name" value="SENSOR PROTEIN CREC"/>
    <property type="match status" value="1"/>
</dbReference>
<comment type="catalytic activity">
    <reaction evidence="1">
        <text>ATP + protein L-histidine = ADP + protein N-phospho-L-histidine.</text>
        <dbReference type="EC" id="2.7.13.3"/>
    </reaction>
</comment>
<keyword evidence="5" id="KW-0597">Phosphoprotein</keyword>
<evidence type="ECO:0000256" key="7">
    <source>
        <dbReference type="ARBA" id="ARBA00022741"/>
    </source>
</evidence>
<evidence type="ECO:0000256" key="3">
    <source>
        <dbReference type="ARBA" id="ARBA00012438"/>
    </source>
</evidence>
<evidence type="ECO:0000256" key="8">
    <source>
        <dbReference type="ARBA" id="ARBA00022777"/>
    </source>
</evidence>
<dbReference type="Gene3D" id="1.10.287.130">
    <property type="match status" value="1"/>
</dbReference>
<dbReference type="PROSITE" id="PS50109">
    <property type="entry name" value="HIS_KIN"/>
    <property type="match status" value="1"/>
</dbReference>
<feature type="transmembrane region" description="Helical" evidence="10">
    <location>
        <begin position="165"/>
        <end position="183"/>
    </location>
</feature>
<dbReference type="GO" id="GO:0005886">
    <property type="term" value="C:plasma membrane"/>
    <property type="evidence" value="ECO:0007669"/>
    <property type="project" value="UniProtKB-SubCell"/>
</dbReference>
<dbReference type="Gene3D" id="3.30.565.10">
    <property type="entry name" value="Histidine kinase-like ATPase, C-terminal domain"/>
    <property type="match status" value="1"/>
</dbReference>
<dbReference type="KEGG" id="ssau:H8M03_11470"/>
<evidence type="ECO:0000256" key="5">
    <source>
        <dbReference type="ARBA" id="ARBA00022553"/>
    </source>
</evidence>
<dbReference type="EMBL" id="CP060697">
    <property type="protein sequence ID" value="QNM82603.1"/>
    <property type="molecule type" value="Genomic_DNA"/>
</dbReference>
<dbReference type="GO" id="GO:0005524">
    <property type="term" value="F:ATP binding"/>
    <property type="evidence" value="ECO:0007669"/>
    <property type="project" value="UniProtKB-KW"/>
</dbReference>
<keyword evidence="10" id="KW-0472">Membrane</keyword>
<dbReference type="EC" id="2.7.13.3" evidence="3"/>
<dbReference type="Pfam" id="PF02518">
    <property type="entry name" value="HATPase_c"/>
    <property type="match status" value="1"/>
</dbReference>
<keyword evidence="6" id="KW-0808">Transferase</keyword>
<name>A0A7G9L1V4_9SPHN</name>
<evidence type="ECO:0000256" key="4">
    <source>
        <dbReference type="ARBA" id="ARBA00022475"/>
    </source>
</evidence>
<feature type="transmembrane region" description="Helical" evidence="10">
    <location>
        <begin position="116"/>
        <end position="145"/>
    </location>
</feature>
<dbReference type="GO" id="GO:0000155">
    <property type="term" value="F:phosphorelay sensor kinase activity"/>
    <property type="evidence" value="ECO:0007669"/>
    <property type="project" value="InterPro"/>
</dbReference>
<sequence length="429" mass="45590">MDRPLLALTSRPLIGRSPKAAAAETMRQLVQLRWIAVVGQLVAILVSHFALGIVLPLTPMLAVVALLAAANLVFVVTIHRRMIPGELTIALLLDMAALTAQLYFSGGAGNPFISLYLLQVVLGAILLTPQVAGLLALAACAFTAFLNFRHFPLLLPAGDTGLLPIGRWLAFVMVAVLLVLFIARISRNAKLRDAYAASLAQRAVEEEGIVRMGLFASGAAHELGTPLSALAVIIADWERLTIFSSDPDLADEMADAKAEIDRCKAIVSNILHSAGKVRGVAMTSESARQLLETIAQRWTERRPNSRLRTDLAPLGNARVAAEPSLEQALWSLLENAAEASSGLIDLVGAIEDGNVVFAVLDRGPGFSEDQLDCAGRLYQSTKGPGHGLGLFLAANVARQLGGRLSIANRDDGGAEVLMRLPLIASKASE</sequence>
<feature type="domain" description="Histidine kinase" evidence="11">
    <location>
        <begin position="218"/>
        <end position="424"/>
    </location>
</feature>
<keyword evidence="10" id="KW-1133">Transmembrane helix</keyword>
<evidence type="ECO:0000256" key="10">
    <source>
        <dbReference type="SAM" id="Phobius"/>
    </source>
</evidence>
<keyword evidence="10" id="KW-0812">Transmembrane</keyword>
<dbReference type="InterPro" id="IPR004358">
    <property type="entry name" value="Sig_transdc_His_kin-like_C"/>
</dbReference>
<dbReference type="AlphaFoldDB" id="A0A7G9L1V4"/>
<dbReference type="SUPFAM" id="SSF55874">
    <property type="entry name" value="ATPase domain of HSP90 chaperone/DNA topoisomerase II/histidine kinase"/>
    <property type="match status" value="1"/>
</dbReference>
<organism evidence="12 13">
    <name type="scientific">Sphingomonas sabuli</name>
    <dbReference type="NCBI Taxonomy" id="2764186"/>
    <lineage>
        <taxon>Bacteria</taxon>
        <taxon>Pseudomonadati</taxon>
        <taxon>Pseudomonadota</taxon>
        <taxon>Alphaproteobacteria</taxon>
        <taxon>Sphingomonadales</taxon>
        <taxon>Sphingomonadaceae</taxon>
        <taxon>Sphingomonas</taxon>
    </lineage>
</organism>
<accession>A0A7G9L1V4</accession>
<gene>
    <name evidence="12" type="ORF">H8M03_11470</name>
</gene>
<dbReference type="CDD" id="cd00082">
    <property type="entry name" value="HisKA"/>
    <property type="match status" value="1"/>
</dbReference>
<dbReference type="RefSeq" id="WP_187479558.1">
    <property type="nucleotide sequence ID" value="NZ_CP060697.1"/>
</dbReference>
<dbReference type="InterPro" id="IPR005467">
    <property type="entry name" value="His_kinase_dom"/>
</dbReference>
<dbReference type="InterPro" id="IPR003594">
    <property type="entry name" value="HATPase_dom"/>
</dbReference>
<dbReference type="SUPFAM" id="SSF47384">
    <property type="entry name" value="Homodimeric domain of signal transducing histidine kinase"/>
    <property type="match status" value="1"/>
</dbReference>
<dbReference type="InterPro" id="IPR050980">
    <property type="entry name" value="2C_sensor_his_kinase"/>
</dbReference>
<dbReference type="Proteomes" id="UP000515861">
    <property type="component" value="Chromosome"/>
</dbReference>
<keyword evidence="9" id="KW-0067">ATP-binding</keyword>
<evidence type="ECO:0000256" key="9">
    <source>
        <dbReference type="ARBA" id="ARBA00022840"/>
    </source>
</evidence>
<evidence type="ECO:0000259" key="11">
    <source>
        <dbReference type="PROSITE" id="PS50109"/>
    </source>
</evidence>
<feature type="transmembrane region" description="Helical" evidence="10">
    <location>
        <begin position="32"/>
        <end position="54"/>
    </location>
</feature>
<keyword evidence="7" id="KW-0547">Nucleotide-binding</keyword>
<keyword evidence="8 12" id="KW-0418">Kinase</keyword>
<evidence type="ECO:0000256" key="1">
    <source>
        <dbReference type="ARBA" id="ARBA00000085"/>
    </source>
</evidence>
<dbReference type="SMART" id="SM00387">
    <property type="entry name" value="HATPase_c"/>
    <property type="match status" value="1"/>
</dbReference>
<keyword evidence="4" id="KW-1003">Cell membrane</keyword>
<evidence type="ECO:0000313" key="13">
    <source>
        <dbReference type="Proteomes" id="UP000515861"/>
    </source>
</evidence>
<dbReference type="InterPro" id="IPR036890">
    <property type="entry name" value="HATPase_C_sf"/>
</dbReference>
<feature type="transmembrane region" description="Helical" evidence="10">
    <location>
        <begin position="61"/>
        <end position="79"/>
    </location>
</feature>
<evidence type="ECO:0000256" key="6">
    <source>
        <dbReference type="ARBA" id="ARBA00022679"/>
    </source>
</evidence>
<comment type="subcellular location">
    <subcellularLocation>
        <location evidence="2">Cell membrane</location>
        <topology evidence="2">Multi-pass membrane protein</topology>
    </subcellularLocation>
</comment>
<keyword evidence="13" id="KW-1185">Reference proteome</keyword>
<evidence type="ECO:0000256" key="2">
    <source>
        <dbReference type="ARBA" id="ARBA00004651"/>
    </source>
</evidence>
<dbReference type="InterPro" id="IPR003661">
    <property type="entry name" value="HisK_dim/P_dom"/>
</dbReference>
<reference evidence="12 13" key="1">
    <citation type="submission" date="2020-08" db="EMBL/GenBank/DDBJ databases">
        <title>Sphingomonas sp. sand1-3 16S ribosomal RNA gene Genome sequencing and assembly.</title>
        <authorList>
            <person name="Kang M."/>
        </authorList>
    </citation>
    <scope>NUCLEOTIDE SEQUENCE [LARGE SCALE GENOMIC DNA]</scope>
    <source>
        <strain evidence="13">sand1-3</strain>
    </source>
</reference>
<protein>
    <recommendedName>
        <fullName evidence="3">histidine kinase</fullName>
        <ecNumber evidence="3">2.7.13.3</ecNumber>
    </recommendedName>
</protein>
<dbReference type="PANTHER" id="PTHR44936:SF10">
    <property type="entry name" value="SENSOR PROTEIN RSTB"/>
    <property type="match status" value="1"/>
</dbReference>
<dbReference type="PRINTS" id="PR00344">
    <property type="entry name" value="BCTRLSENSOR"/>
</dbReference>
<proteinExistence type="predicted"/>
<evidence type="ECO:0000313" key="12">
    <source>
        <dbReference type="EMBL" id="QNM82603.1"/>
    </source>
</evidence>
<dbReference type="InterPro" id="IPR036097">
    <property type="entry name" value="HisK_dim/P_sf"/>
</dbReference>